<proteinExistence type="predicted"/>
<dbReference type="SUPFAM" id="SSF53474">
    <property type="entry name" value="alpha/beta-Hydrolases"/>
    <property type="match status" value="1"/>
</dbReference>
<dbReference type="PANTHER" id="PTHR47381:SF3">
    <property type="entry name" value="ALPHA_BETA-HYDROLASES SUPERFAMILY PROTEIN"/>
    <property type="match status" value="1"/>
</dbReference>
<accession>A0ABR3J0Q7</accession>
<dbReference type="EMBL" id="JASNQZ010000012">
    <property type="protein sequence ID" value="KAL0949103.1"/>
    <property type="molecule type" value="Genomic_DNA"/>
</dbReference>
<evidence type="ECO:0000259" key="1">
    <source>
        <dbReference type="Pfam" id="PF12697"/>
    </source>
</evidence>
<evidence type="ECO:0000313" key="2">
    <source>
        <dbReference type="EMBL" id="KAL0949103.1"/>
    </source>
</evidence>
<sequence>MASSTSLRPTKLTLTIAGLHVHVYHHPDLTARELPVVILFFLHGRTGSAIGMEDVAESIVMLSHSPSRAKDLYVVTFDQRNHGTRLVDAQANLVWKEEEGDGNERHAMDMYAIQTGTARDVSFLVDFLPSYLFPNDERTVSDWTVSGFSLGGHAAWIALAHDVRLKAGIMICGCPDYLPLITERARNSSVAAEAPYIPQSLRALIGRNDPASKPYSVSDDSNPFLNKKILVIAAGKDTVVTWAACESFVRELEVGSSGVKRVLVEDDAPHSCTDKMVRWTSDFVQEYILAGQL</sequence>
<organism evidence="2 3">
    <name type="scientific">Hohenbuehelia grisea</name>
    <dbReference type="NCBI Taxonomy" id="104357"/>
    <lineage>
        <taxon>Eukaryota</taxon>
        <taxon>Fungi</taxon>
        <taxon>Dikarya</taxon>
        <taxon>Basidiomycota</taxon>
        <taxon>Agaricomycotina</taxon>
        <taxon>Agaricomycetes</taxon>
        <taxon>Agaricomycetidae</taxon>
        <taxon>Agaricales</taxon>
        <taxon>Pleurotineae</taxon>
        <taxon>Pleurotaceae</taxon>
        <taxon>Hohenbuehelia</taxon>
    </lineage>
</organism>
<keyword evidence="3" id="KW-1185">Reference proteome</keyword>
<dbReference type="Pfam" id="PF12697">
    <property type="entry name" value="Abhydrolase_6"/>
    <property type="match status" value="1"/>
</dbReference>
<protein>
    <recommendedName>
        <fullName evidence="1">AB hydrolase-1 domain-containing protein</fullName>
    </recommendedName>
</protein>
<reference evidence="3" key="1">
    <citation type="submission" date="2024-06" db="EMBL/GenBank/DDBJ databases">
        <title>Multi-omics analyses provide insights into the biosynthesis of the anticancer antibiotic pleurotin in Hohenbuehelia grisea.</title>
        <authorList>
            <person name="Weaver J.A."/>
            <person name="Alberti F."/>
        </authorList>
    </citation>
    <scope>NUCLEOTIDE SEQUENCE [LARGE SCALE GENOMIC DNA]</scope>
    <source>
        <strain evidence="3">T-177</strain>
    </source>
</reference>
<dbReference type="Gene3D" id="3.40.50.1820">
    <property type="entry name" value="alpha/beta hydrolase"/>
    <property type="match status" value="1"/>
</dbReference>
<dbReference type="Proteomes" id="UP001556367">
    <property type="component" value="Unassembled WGS sequence"/>
</dbReference>
<dbReference type="InterPro" id="IPR000073">
    <property type="entry name" value="AB_hydrolase_1"/>
</dbReference>
<dbReference type="InterPro" id="IPR029058">
    <property type="entry name" value="AB_hydrolase_fold"/>
</dbReference>
<evidence type="ECO:0000313" key="3">
    <source>
        <dbReference type="Proteomes" id="UP001556367"/>
    </source>
</evidence>
<feature type="domain" description="AB hydrolase-1" evidence="1">
    <location>
        <begin position="40"/>
        <end position="204"/>
    </location>
</feature>
<comment type="caution">
    <text evidence="2">The sequence shown here is derived from an EMBL/GenBank/DDBJ whole genome shotgun (WGS) entry which is preliminary data.</text>
</comment>
<name>A0ABR3J0Q7_9AGAR</name>
<dbReference type="PANTHER" id="PTHR47381">
    <property type="entry name" value="ALPHA/BETA-HYDROLASES SUPERFAMILY PROTEIN"/>
    <property type="match status" value="1"/>
</dbReference>
<gene>
    <name evidence="2" type="ORF">HGRIS_009192</name>
</gene>